<dbReference type="AlphaFoldDB" id="A0A9Q3DCJ3"/>
<accession>A0A9Q3DCJ3</accession>
<protein>
    <submittedName>
        <fullName evidence="1">Uncharacterized protein</fullName>
    </submittedName>
</protein>
<comment type="caution">
    <text evidence="1">The sequence shown here is derived from an EMBL/GenBank/DDBJ whole genome shotgun (WGS) entry which is preliminary data.</text>
</comment>
<dbReference type="EMBL" id="AVOT02015758">
    <property type="protein sequence ID" value="MBW0500340.1"/>
    <property type="molecule type" value="Genomic_DNA"/>
</dbReference>
<organism evidence="1 2">
    <name type="scientific">Austropuccinia psidii MF-1</name>
    <dbReference type="NCBI Taxonomy" id="1389203"/>
    <lineage>
        <taxon>Eukaryota</taxon>
        <taxon>Fungi</taxon>
        <taxon>Dikarya</taxon>
        <taxon>Basidiomycota</taxon>
        <taxon>Pucciniomycotina</taxon>
        <taxon>Pucciniomycetes</taxon>
        <taxon>Pucciniales</taxon>
        <taxon>Sphaerophragmiaceae</taxon>
        <taxon>Austropuccinia</taxon>
    </lineage>
</organism>
<sequence>MISNISRKDKKPILKCDECGSTSHLANTCIKKTTIHEFQVIEDAQCGEEKEESDQDFAVSEDTLVEDYSIENITALLEVTEVHTHLP</sequence>
<name>A0A9Q3DCJ3_9BASI</name>
<reference evidence="1" key="1">
    <citation type="submission" date="2021-03" db="EMBL/GenBank/DDBJ databases">
        <title>Draft genome sequence of rust myrtle Austropuccinia psidii MF-1, a brazilian biotype.</title>
        <authorList>
            <person name="Quecine M.C."/>
            <person name="Pachon D.M.R."/>
            <person name="Bonatelli M.L."/>
            <person name="Correr F.H."/>
            <person name="Franceschini L.M."/>
            <person name="Leite T.F."/>
            <person name="Margarido G.R.A."/>
            <person name="Almeida C.A."/>
            <person name="Ferrarezi J.A."/>
            <person name="Labate C.A."/>
        </authorList>
    </citation>
    <scope>NUCLEOTIDE SEQUENCE</scope>
    <source>
        <strain evidence="1">MF-1</strain>
    </source>
</reference>
<keyword evidence="2" id="KW-1185">Reference proteome</keyword>
<evidence type="ECO:0000313" key="1">
    <source>
        <dbReference type="EMBL" id="MBW0500340.1"/>
    </source>
</evidence>
<evidence type="ECO:0000313" key="2">
    <source>
        <dbReference type="Proteomes" id="UP000765509"/>
    </source>
</evidence>
<proteinExistence type="predicted"/>
<dbReference type="Proteomes" id="UP000765509">
    <property type="component" value="Unassembled WGS sequence"/>
</dbReference>
<gene>
    <name evidence="1" type="ORF">O181_040055</name>
</gene>